<evidence type="ECO:0008006" key="5">
    <source>
        <dbReference type="Google" id="ProtNLM"/>
    </source>
</evidence>
<dbReference type="Pfam" id="PF20789">
    <property type="entry name" value="4HBT_3C"/>
    <property type="match status" value="1"/>
</dbReference>
<dbReference type="STRING" id="397945.Aave_4084"/>
<dbReference type="EMBL" id="CP000512">
    <property type="protein sequence ID" value="ABM34625.1"/>
    <property type="molecule type" value="Genomic_DNA"/>
</dbReference>
<dbReference type="PANTHER" id="PTHR38110:SF1">
    <property type="entry name" value="THIOESTERASE DOMAIN-CONTAINING PROTEIN"/>
    <property type="match status" value="1"/>
</dbReference>
<gene>
    <name evidence="3" type="ordered locus">Aave_4084</name>
</gene>
<evidence type="ECO:0000259" key="1">
    <source>
        <dbReference type="Pfam" id="PF13622"/>
    </source>
</evidence>
<dbReference type="Proteomes" id="UP000002596">
    <property type="component" value="Chromosome"/>
</dbReference>
<proteinExistence type="predicted"/>
<dbReference type="Pfam" id="PF13622">
    <property type="entry name" value="4HBT_3"/>
    <property type="match status" value="1"/>
</dbReference>
<feature type="domain" description="Acyl-CoA thioesterase-like N-terminal HotDog" evidence="1">
    <location>
        <begin position="47"/>
        <end position="130"/>
    </location>
</feature>
<evidence type="ECO:0000313" key="3">
    <source>
        <dbReference type="EMBL" id="ABM34625.1"/>
    </source>
</evidence>
<dbReference type="PANTHER" id="PTHR38110">
    <property type="entry name" value="CHROMOSOME 23, WHOLE GENOME SHOTGUN SEQUENCE"/>
    <property type="match status" value="1"/>
</dbReference>
<dbReference type="HOGENOM" id="CLU_060311_0_0_4"/>
<dbReference type="KEGG" id="aav:Aave_4084"/>
<dbReference type="SUPFAM" id="SSF54637">
    <property type="entry name" value="Thioesterase/thiol ester dehydrase-isomerase"/>
    <property type="match status" value="2"/>
</dbReference>
<accession>A1TUI7</accession>
<dbReference type="InterPro" id="IPR052389">
    <property type="entry name" value="Sec_Metab_Biosynth-Assoc"/>
</dbReference>
<feature type="domain" description="Acyl-CoA thioesterase-like C-terminal" evidence="2">
    <location>
        <begin position="158"/>
        <end position="291"/>
    </location>
</feature>
<sequence length="294" mass="32155">MSSHRYDGQPFATTAHSLTMTDSLHPLDDALALTEAGPGRYTARTSPAYWNMVGPFGGITAAVLLQAVMQHPQRLGDPLSLTVNYAGAIAEGEFTVQAVPVRTNRSTQHWTLSVLQPGADGEPVVTTTATAVTAVRRETWSLPDTPMPEVAGPDGLERVLRGMPVKWLDRYDLRPVAGALPSRWDGGGDSSLSQLWMRDEPARPLDFCALAALADVFFPRVWLRRARQVPAGTVSLTVYFHASREQLADTGAGYLLGQARAQEFRNGFFDQTVQLWNQGGTMLASSHQIVYYKE</sequence>
<dbReference type="Gene3D" id="2.40.160.210">
    <property type="entry name" value="Acyl-CoA thioesterase, double hotdog domain"/>
    <property type="match status" value="1"/>
</dbReference>
<evidence type="ECO:0000259" key="2">
    <source>
        <dbReference type="Pfam" id="PF20789"/>
    </source>
</evidence>
<protein>
    <recommendedName>
        <fullName evidence="5">Thioesterase family protein</fullName>
    </recommendedName>
</protein>
<dbReference type="InterPro" id="IPR049450">
    <property type="entry name" value="ACOT8-like_C"/>
</dbReference>
<dbReference type="eggNOG" id="COG2050">
    <property type="taxonomic scope" value="Bacteria"/>
</dbReference>
<organism evidence="3 4">
    <name type="scientific">Paracidovorax citrulli (strain AAC00-1)</name>
    <name type="common">Acidovorax citrulli</name>
    <dbReference type="NCBI Taxonomy" id="397945"/>
    <lineage>
        <taxon>Bacteria</taxon>
        <taxon>Pseudomonadati</taxon>
        <taxon>Pseudomonadota</taxon>
        <taxon>Betaproteobacteria</taxon>
        <taxon>Burkholderiales</taxon>
        <taxon>Comamonadaceae</taxon>
        <taxon>Paracidovorax</taxon>
    </lineage>
</organism>
<name>A1TUI7_PARC0</name>
<dbReference type="InterPro" id="IPR049449">
    <property type="entry name" value="TesB_ACOT8-like_N"/>
</dbReference>
<dbReference type="InterPro" id="IPR029069">
    <property type="entry name" value="HotDog_dom_sf"/>
</dbReference>
<dbReference type="InterPro" id="IPR042171">
    <property type="entry name" value="Acyl-CoA_hotdog"/>
</dbReference>
<reference evidence="3 4" key="1">
    <citation type="submission" date="2006-12" db="EMBL/GenBank/DDBJ databases">
        <title>Complete sequence of Acidovorax avenae subsp. citrulli AAC00-1.</title>
        <authorList>
            <consortium name="US DOE Joint Genome Institute"/>
            <person name="Copeland A."/>
            <person name="Lucas S."/>
            <person name="Lapidus A."/>
            <person name="Barry K."/>
            <person name="Detter J.C."/>
            <person name="Glavina del Rio T."/>
            <person name="Dalin E."/>
            <person name="Tice H."/>
            <person name="Pitluck S."/>
            <person name="Kiss H."/>
            <person name="Brettin T."/>
            <person name="Bruce D."/>
            <person name="Han C."/>
            <person name="Tapia R."/>
            <person name="Gilna P."/>
            <person name="Schmutz J."/>
            <person name="Larimer F."/>
            <person name="Land M."/>
            <person name="Hauser L."/>
            <person name="Kyrpides N."/>
            <person name="Kim E."/>
            <person name="Stahl D."/>
            <person name="Richardson P."/>
        </authorList>
    </citation>
    <scope>NUCLEOTIDE SEQUENCE [LARGE SCALE GENOMIC DNA]</scope>
    <source>
        <strain evidence="3 4">AAC00-1</strain>
    </source>
</reference>
<dbReference type="AlphaFoldDB" id="A1TUI7"/>
<evidence type="ECO:0000313" key="4">
    <source>
        <dbReference type="Proteomes" id="UP000002596"/>
    </source>
</evidence>